<dbReference type="InterPro" id="IPR014025">
    <property type="entry name" value="Glutaredoxin_subgr"/>
</dbReference>
<sequence>MQPDVSAGNAATTMTRIRLYRIETCPYCDRAERLLQRKGVGDRLDVIRIDDSRKAFAEMAKLTGQRTVPQVFIGERHVGGFDDLVELDMDGDLDELLDALRNP</sequence>
<dbReference type="eggNOG" id="COG0695">
    <property type="taxonomic scope" value="Bacteria"/>
</dbReference>
<dbReference type="PROSITE" id="PS00195">
    <property type="entry name" value="GLUTAREDOXIN_1"/>
    <property type="match status" value="1"/>
</dbReference>
<dbReference type="PANTHER" id="PTHR45694">
    <property type="entry name" value="GLUTAREDOXIN 2"/>
    <property type="match status" value="1"/>
</dbReference>
<evidence type="ECO:0000313" key="8">
    <source>
        <dbReference type="EMBL" id="AGA34355.1"/>
    </source>
</evidence>
<dbReference type="EMBL" id="CP003989">
    <property type="protein sequence ID" value="AGA34355.1"/>
    <property type="molecule type" value="Genomic_DNA"/>
</dbReference>
<dbReference type="PATRIC" id="fig|1255043.3.peg.2743"/>
<proteinExistence type="inferred from homology"/>
<keyword evidence="5 6" id="KW-0676">Redox-active center</keyword>
<keyword evidence="6" id="KW-0963">Cytoplasm</keyword>
<dbReference type="InterPro" id="IPR011900">
    <property type="entry name" value="GRX_bact"/>
</dbReference>
<evidence type="ECO:0000259" key="7">
    <source>
        <dbReference type="Pfam" id="PF00462"/>
    </source>
</evidence>
<comment type="similarity">
    <text evidence="1 6">Belongs to the glutaredoxin family.</text>
</comment>
<dbReference type="InterPro" id="IPR036249">
    <property type="entry name" value="Thioredoxin-like_sf"/>
</dbReference>
<organism evidence="8 9">
    <name type="scientific">Thioalkalivibrio nitratireducens (strain DSM 14787 / UNIQEM 213 / ALEN2)</name>
    <dbReference type="NCBI Taxonomy" id="1255043"/>
    <lineage>
        <taxon>Bacteria</taxon>
        <taxon>Pseudomonadati</taxon>
        <taxon>Pseudomonadota</taxon>
        <taxon>Gammaproteobacteria</taxon>
        <taxon>Chromatiales</taxon>
        <taxon>Ectothiorhodospiraceae</taxon>
        <taxon>Thioalkalivibrio</taxon>
    </lineage>
</organism>
<protein>
    <recommendedName>
        <fullName evidence="6">Glutaredoxin</fullName>
    </recommendedName>
</protein>
<evidence type="ECO:0000256" key="1">
    <source>
        <dbReference type="ARBA" id="ARBA00007787"/>
    </source>
</evidence>
<dbReference type="OrthoDB" id="9814618at2"/>
<dbReference type="NCBIfam" id="TIGR02181">
    <property type="entry name" value="GRX_bact"/>
    <property type="match status" value="1"/>
</dbReference>
<dbReference type="GO" id="GO:0005737">
    <property type="term" value="C:cytoplasm"/>
    <property type="evidence" value="ECO:0007669"/>
    <property type="project" value="TreeGrafter"/>
</dbReference>
<dbReference type="PROSITE" id="PS51354">
    <property type="entry name" value="GLUTAREDOXIN_2"/>
    <property type="match status" value="1"/>
</dbReference>
<feature type="domain" description="Glutaredoxin" evidence="7">
    <location>
        <begin position="18"/>
        <end position="78"/>
    </location>
</feature>
<dbReference type="Pfam" id="PF00462">
    <property type="entry name" value="Glutaredoxin"/>
    <property type="match status" value="1"/>
</dbReference>
<dbReference type="GO" id="GO:0015038">
    <property type="term" value="F:glutathione disulfide oxidoreductase activity"/>
    <property type="evidence" value="ECO:0007669"/>
    <property type="project" value="UniProtKB-UniRule"/>
</dbReference>
<evidence type="ECO:0000256" key="4">
    <source>
        <dbReference type="ARBA" id="ARBA00023157"/>
    </source>
</evidence>
<evidence type="ECO:0000256" key="5">
    <source>
        <dbReference type="ARBA" id="ARBA00023284"/>
    </source>
</evidence>
<reference evidence="8" key="1">
    <citation type="submission" date="2015-12" db="EMBL/GenBank/DDBJ databases">
        <authorList>
            <person name="Tikhonova T.V."/>
            <person name="Pavlov A.R."/>
            <person name="Beletsky A.V."/>
            <person name="Mardanov A.V."/>
            <person name="Sorokin D.Y."/>
            <person name="Ravin N.V."/>
            <person name="Popov V.O."/>
        </authorList>
    </citation>
    <scope>NUCLEOTIDE SEQUENCE</scope>
    <source>
        <strain evidence="8">DSM 14787</strain>
    </source>
</reference>
<dbReference type="GO" id="GO:0045454">
    <property type="term" value="P:cell redox homeostasis"/>
    <property type="evidence" value="ECO:0007669"/>
    <property type="project" value="InterPro"/>
</dbReference>
<evidence type="ECO:0000313" key="9">
    <source>
        <dbReference type="Proteomes" id="UP000010809"/>
    </source>
</evidence>
<comment type="function">
    <text evidence="6">Has a glutathione-disulfide oxidoreductase activity in the presence of NADPH and glutathione reductase. Reduces low molecular weight disulfides and proteins.</text>
</comment>
<dbReference type="SUPFAM" id="SSF52833">
    <property type="entry name" value="Thioredoxin-like"/>
    <property type="match status" value="1"/>
</dbReference>
<gene>
    <name evidence="8" type="ordered locus">TVNIR_2717</name>
</gene>
<dbReference type="Proteomes" id="UP000010809">
    <property type="component" value="Chromosome"/>
</dbReference>
<evidence type="ECO:0000256" key="6">
    <source>
        <dbReference type="RuleBase" id="RU364065"/>
    </source>
</evidence>
<keyword evidence="2 6" id="KW-0813">Transport</keyword>
<dbReference type="GO" id="GO:0034599">
    <property type="term" value="P:cellular response to oxidative stress"/>
    <property type="evidence" value="ECO:0007669"/>
    <property type="project" value="TreeGrafter"/>
</dbReference>
<name>L0DZG5_THIND</name>
<evidence type="ECO:0000256" key="2">
    <source>
        <dbReference type="ARBA" id="ARBA00022448"/>
    </source>
</evidence>
<dbReference type="PANTHER" id="PTHR45694:SF18">
    <property type="entry name" value="GLUTAREDOXIN-1-RELATED"/>
    <property type="match status" value="1"/>
</dbReference>
<dbReference type="KEGG" id="tni:TVNIR_2717"/>
<keyword evidence="4" id="KW-1015">Disulfide bond</keyword>
<dbReference type="PRINTS" id="PR00160">
    <property type="entry name" value="GLUTAREDOXIN"/>
</dbReference>
<keyword evidence="3 6" id="KW-0249">Electron transport</keyword>
<dbReference type="STRING" id="1255043.TVNIR_2717"/>
<evidence type="ECO:0000256" key="3">
    <source>
        <dbReference type="ARBA" id="ARBA00022982"/>
    </source>
</evidence>
<accession>L0DZG5</accession>
<dbReference type="AlphaFoldDB" id="L0DZG5"/>
<dbReference type="HOGENOM" id="CLU_026126_7_3_6"/>
<dbReference type="InterPro" id="IPR002109">
    <property type="entry name" value="Glutaredoxin"/>
</dbReference>
<dbReference type="Gene3D" id="3.40.30.10">
    <property type="entry name" value="Glutaredoxin"/>
    <property type="match status" value="1"/>
</dbReference>
<keyword evidence="9" id="KW-1185">Reference proteome</keyword>
<dbReference type="InterPro" id="IPR011767">
    <property type="entry name" value="GLR_AS"/>
</dbReference>